<evidence type="ECO:0000313" key="2">
    <source>
        <dbReference type="EMBL" id="BAY83230.1"/>
    </source>
</evidence>
<dbReference type="AlphaFoldDB" id="A0A1Z4LPQ9"/>
<dbReference type="InterPro" id="IPR018958">
    <property type="entry name" value="Knr4/Smi1-like_dom"/>
</dbReference>
<proteinExistence type="predicted"/>
<organism evidence="2 3">
    <name type="scientific">Calothrix parasitica NIES-267</name>
    <dbReference type="NCBI Taxonomy" id="1973488"/>
    <lineage>
        <taxon>Bacteria</taxon>
        <taxon>Bacillati</taxon>
        <taxon>Cyanobacteriota</taxon>
        <taxon>Cyanophyceae</taxon>
        <taxon>Nostocales</taxon>
        <taxon>Calotrichaceae</taxon>
        <taxon>Calothrix</taxon>
    </lineage>
</organism>
<name>A0A1Z4LPQ9_9CYAN</name>
<sequence length="191" mass="22248">MSLVIQTLEKIEKWLKLNQPSVASFPYPGLTNKQIEELTKNLSFKLPKEVQELYQWHNGTRHGHGFFPFHVFYSLEECLGFNSNIIDYWDDAQSMSLHTLILFSIDKSFFFTVSSCEEQELSPIWVMHMGDEPVVCFESLTNLLLMISDCYETGAYYVDNKGYLEEDTAKSNLIFSRYNPDIKNRPDLGIY</sequence>
<feature type="domain" description="Knr4/Smi1-like" evidence="1">
    <location>
        <begin position="29"/>
        <end position="146"/>
    </location>
</feature>
<dbReference type="Proteomes" id="UP000218418">
    <property type="component" value="Chromosome"/>
</dbReference>
<gene>
    <name evidence="2" type="ORF">NIES267_27170</name>
</gene>
<dbReference type="InterPro" id="IPR037883">
    <property type="entry name" value="Knr4/Smi1-like_sf"/>
</dbReference>
<evidence type="ECO:0000259" key="1">
    <source>
        <dbReference type="SMART" id="SM00860"/>
    </source>
</evidence>
<dbReference type="SMART" id="SM00860">
    <property type="entry name" value="SMI1_KNR4"/>
    <property type="match status" value="1"/>
</dbReference>
<dbReference type="Gene3D" id="3.40.1580.10">
    <property type="entry name" value="SMI1/KNR4-like"/>
    <property type="match status" value="1"/>
</dbReference>
<evidence type="ECO:0000313" key="3">
    <source>
        <dbReference type="Proteomes" id="UP000218418"/>
    </source>
</evidence>
<accession>A0A1Z4LPQ9</accession>
<reference evidence="2 3" key="1">
    <citation type="submission" date="2017-06" db="EMBL/GenBank/DDBJ databases">
        <title>Genome sequencing of cyanobaciteial culture collection at National Institute for Environmental Studies (NIES).</title>
        <authorList>
            <person name="Hirose Y."/>
            <person name="Shimura Y."/>
            <person name="Fujisawa T."/>
            <person name="Nakamura Y."/>
            <person name="Kawachi M."/>
        </authorList>
    </citation>
    <scope>NUCLEOTIDE SEQUENCE [LARGE SCALE GENOMIC DNA]</scope>
    <source>
        <strain evidence="2 3">NIES-267</strain>
    </source>
</reference>
<dbReference type="OrthoDB" id="513405at2"/>
<keyword evidence="2" id="KW-0456">Lyase</keyword>
<dbReference type="SUPFAM" id="SSF160631">
    <property type="entry name" value="SMI1/KNR4-like"/>
    <property type="match status" value="1"/>
</dbReference>
<dbReference type="Pfam" id="PF09346">
    <property type="entry name" value="SMI1_KNR4"/>
    <property type="match status" value="1"/>
</dbReference>
<dbReference type="GO" id="GO:0016829">
    <property type="term" value="F:lyase activity"/>
    <property type="evidence" value="ECO:0007669"/>
    <property type="project" value="UniProtKB-KW"/>
</dbReference>
<protein>
    <submittedName>
        <fullName evidence="2">PBS lyase HEAT-like repeat protein</fullName>
    </submittedName>
</protein>
<dbReference type="EMBL" id="AP018227">
    <property type="protein sequence ID" value="BAY83230.1"/>
    <property type="molecule type" value="Genomic_DNA"/>
</dbReference>
<keyword evidence="3" id="KW-1185">Reference proteome</keyword>